<evidence type="ECO:0000313" key="1">
    <source>
        <dbReference type="EMBL" id="JAA83149.1"/>
    </source>
</evidence>
<reference evidence="1" key="1">
    <citation type="journal article" date="2013" name="BMC Genomics">
        <title>Unscrambling butterfly oogenesis.</title>
        <authorList>
            <person name="Carter J.M."/>
            <person name="Baker S.C."/>
            <person name="Pink R."/>
            <person name="Carter D.R."/>
            <person name="Collins A."/>
            <person name="Tomlin J."/>
            <person name="Gibbs M."/>
            <person name="Breuker C.J."/>
        </authorList>
    </citation>
    <scope>NUCLEOTIDE SEQUENCE</scope>
    <source>
        <tissue evidence="1">Ovary</tissue>
    </source>
</reference>
<sequence>MYFTVLSITFLPRLYEVRFLLFPRELRGLIQDSIKVVIQNKNYLHCKFQSSRLSHLGVNVYKHPNFHIYNIS</sequence>
<organism evidence="1">
    <name type="scientific">Pararge aegeria</name>
    <name type="common">speckled wood butterfly</name>
    <dbReference type="NCBI Taxonomy" id="116150"/>
    <lineage>
        <taxon>Eukaryota</taxon>
        <taxon>Metazoa</taxon>
        <taxon>Ecdysozoa</taxon>
        <taxon>Arthropoda</taxon>
        <taxon>Hexapoda</taxon>
        <taxon>Insecta</taxon>
        <taxon>Pterygota</taxon>
        <taxon>Neoptera</taxon>
        <taxon>Endopterygota</taxon>
        <taxon>Lepidoptera</taxon>
        <taxon>Glossata</taxon>
        <taxon>Ditrysia</taxon>
        <taxon>Papilionoidea</taxon>
        <taxon>Nymphalidae</taxon>
        <taxon>Satyrinae</taxon>
        <taxon>Satyrini</taxon>
        <taxon>Parargina</taxon>
        <taxon>Pararge</taxon>
    </lineage>
</organism>
<proteinExistence type="predicted"/>
<feature type="non-terminal residue" evidence="1">
    <location>
        <position position="72"/>
    </location>
</feature>
<dbReference type="AlphaFoldDB" id="S4P0B4"/>
<name>S4P0B4_9NEOP</name>
<accession>S4P0B4</accession>
<reference evidence="1" key="2">
    <citation type="submission" date="2013-05" db="EMBL/GenBank/DDBJ databases">
        <authorList>
            <person name="Carter J.-M."/>
            <person name="Baker S.C."/>
            <person name="Pink R."/>
            <person name="Carter D.R.F."/>
            <person name="Collins A."/>
            <person name="Tomlin J."/>
            <person name="Gibbs M."/>
            <person name="Breuker C.J."/>
        </authorList>
    </citation>
    <scope>NUCLEOTIDE SEQUENCE</scope>
    <source>
        <tissue evidence="1">Ovary</tissue>
    </source>
</reference>
<dbReference type="EMBL" id="GAIX01009411">
    <property type="protein sequence ID" value="JAA83149.1"/>
    <property type="molecule type" value="Transcribed_RNA"/>
</dbReference>
<protein>
    <submittedName>
        <fullName evidence="1">Uncharacterized protein</fullName>
    </submittedName>
</protein>